<evidence type="ECO:0000313" key="1">
    <source>
        <dbReference type="EMBL" id="MFD1811979.1"/>
    </source>
</evidence>
<dbReference type="RefSeq" id="WP_378484510.1">
    <property type="nucleotide sequence ID" value="NZ_JBHUFB010000009.1"/>
</dbReference>
<gene>
    <name evidence="1" type="ORF">ACFSJG_07105</name>
</gene>
<comment type="caution">
    <text evidence="1">The sequence shown here is derived from an EMBL/GenBank/DDBJ whole genome shotgun (WGS) entry which is preliminary data.</text>
</comment>
<reference evidence="2" key="1">
    <citation type="journal article" date="2019" name="Int. J. Syst. Evol. Microbiol.">
        <title>The Global Catalogue of Microorganisms (GCM) 10K type strain sequencing project: providing services to taxonomists for standard genome sequencing and annotation.</title>
        <authorList>
            <consortium name="The Broad Institute Genomics Platform"/>
            <consortium name="The Broad Institute Genome Sequencing Center for Infectious Disease"/>
            <person name="Wu L."/>
            <person name="Ma J."/>
        </authorList>
    </citation>
    <scope>NUCLEOTIDE SEQUENCE [LARGE SCALE GENOMIC DNA]</scope>
    <source>
        <strain evidence="2">DT72</strain>
    </source>
</reference>
<accession>A0ABW4P226</accession>
<sequence length="149" mass="15758">MPPLTDECSNDEFPGPARLTLVPDVAPDVAAQRLRMIGMVRSRTGQPLDGARIDWSYPEEAAVAEGAPVGFTDTATDGTFDLHADAATEHVEVTVSAPGHATLEVRLVPLSGLPAISVPIDRSGRSPLAVRRGAGNDVECWCEFVLTPV</sequence>
<dbReference type="SUPFAM" id="SSF49482">
    <property type="entry name" value="Aromatic compound dioxygenase"/>
    <property type="match status" value="1"/>
</dbReference>
<proteinExistence type="predicted"/>
<dbReference type="EMBL" id="JBHUFB010000009">
    <property type="protein sequence ID" value="MFD1811979.1"/>
    <property type="molecule type" value="Genomic_DNA"/>
</dbReference>
<dbReference type="Proteomes" id="UP001597286">
    <property type="component" value="Unassembled WGS sequence"/>
</dbReference>
<name>A0ABW4P226_9NOCA</name>
<keyword evidence="2" id="KW-1185">Reference proteome</keyword>
<evidence type="ECO:0000313" key="2">
    <source>
        <dbReference type="Proteomes" id="UP001597286"/>
    </source>
</evidence>
<organism evidence="1 2">
    <name type="scientific">Rhodococcus gannanensis</name>
    <dbReference type="NCBI Taxonomy" id="1960308"/>
    <lineage>
        <taxon>Bacteria</taxon>
        <taxon>Bacillati</taxon>
        <taxon>Actinomycetota</taxon>
        <taxon>Actinomycetes</taxon>
        <taxon>Mycobacteriales</taxon>
        <taxon>Nocardiaceae</taxon>
        <taxon>Rhodococcus</taxon>
    </lineage>
</organism>
<protein>
    <submittedName>
        <fullName evidence="1">Carboxypeptidase-like regulatory domain-containing protein</fullName>
    </submittedName>
</protein>
<dbReference type="InterPro" id="IPR015889">
    <property type="entry name" value="Intradiol_dOase_core"/>
</dbReference>